<dbReference type="Proteomes" id="UP000632138">
    <property type="component" value="Unassembled WGS sequence"/>
</dbReference>
<feature type="transmembrane region" description="Helical" evidence="1">
    <location>
        <begin position="144"/>
        <end position="164"/>
    </location>
</feature>
<evidence type="ECO:0008006" key="4">
    <source>
        <dbReference type="Google" id="ProtNLM"/>
    </source>
</evidence>
<feature type="transmembrane region" description="Helical" evidence="1">
    <location>
        <begin position="170"/>
        <end position="189"/>
    </location>
</feature>
<feature type="transmembrane region" description="Helical" evidence="1">
    <location>
        <begin position="302"/>
        <end position="321"/>
    </location>
</feature>
<keyword evidence="1" id="KW-1133">Transmembrane helix</keyword>
<feature type="transmembrane region" description="Helical" evidence="1">
    <location>
        <begin position="109"/>
        <end position="132"/>
    </location>
</feature>
<evidence type="ECO:0000313" key="3">
    <source>
        <dbReference type="Proteomes" id="UP000632138"/>
    </source>
</evidence>
<organism evidence="2 3">
    <name type="scientific">Paractinoplanes ovalisporus</name>
    <dbReference type="NCBI Taxonomy" id="2810368"/>
    <lineage>
        <taxon>Bacteria</taxon>
        <taxon>Bacillati</taxon>
        <taxon>Actinomycetota</taxon>
        <taxon>Actinomycetes</taxon>
        <taxon>Micromonosporales</taxon>
        <taxon>Micromonosporaceae</taxon>
        <taxon>Paractinoplanes</taxon>
    </lineage>
</organism>
<sequence>MTTTTFESWELPARLALGDLGVGYHTANPIIEDARAHCESTGQSPYEAFGEPRVFAARAAADVPVELREAVDREGMTPSDYLSGQLFALTLLVLVATPLFAAIDRTWTFPATTAGLTGLALLAATFFGAHGVPQAVRASGRPHLVKYCYLGVVVLILATATAFTTLPREHLFPIPVLAVVGVAAAALAWQGRAPKKPQGPAARAPEPEDADAWFKRLDGLLVGRYDLPPDRAAELTRGVRARSRSPREEFGPVEEYARQLQENEPVRKVPFWRTRPAHIVGILVGISLAVQAFLGWRADGVWWAAWFIALPGALGGLYFLVREIRRKR</sequence>
<evidence type="ECO:0000256" key="1">
    <source>
        <dbReference type="SAM" id="Phobius"/>
    </source>
</evidence>
<reference evidence="2 3" key="1">
    <citation type="submission" date="2021-01" db="EMBL/GenBank/DDBJ databases">
        <title>Actinoplanes sp. nov. LDG1-06 isolated from lichen.</title>
        <authorList>
            <person name="Saeng-In P."/>
            <person name="Phongsopitanun W."/>
            <person name="Kanchanasin P."/>
            <person name="Yuki M."/>
            <person name="Kudo T."/>
            <person name="Ohkuma M."/>
            <person name="Tanasupawat S."/>
        </authorList>
    </citation>
    <scope>NUCLEOTIDE SEQUENCE [LARGE SCALE GENOMIC DNA]</scope>
    <source>
        <strain evidence="2 3">LDG1-06</strain>
    </source>
</reference>
<name>A0ABS2A6W6_9ACTN</name>
<keyword evidence="1" id="KW-0812">Transmembrane</keyword>
<comment type="caution">
    <text evidence="2">The sequence shown here is derived from an EMBL/GenBank/DDBJ whole genome shotgun (WGS) entry which is preliminary data.</text>
</comment>
<proteinExistence type="predicted"/>
<feature type="transmembrane region" description="Helical" evidence="1">
    <location>
        <begin position="277"/>
        <end position="296"/>
    </location>
</feature>
<feature type="transmembrane region" description="Helical" evidence="1">
    <location>
        <begin position="86"/>
        <end position="103"/>
    </location>
</feature>
<gene>
    <name evidence="2" type="ORF">JIG36_05390</name>
</gene>
<protein>
    <recommendedName>
        <fullName evidence="4">DUF2207 domain-containing protein</fullName>
    </recommendedName>
</protein>
<dbReference type="EMBL" id="JAENHP010000001">
    <property type="protein sequence ID" value="MBM2614991.1"/>
    <property type="molecule type" value="Genomic_DNA"/>
</dbReference>
<evidence type="ECO:0000313" key="2">
    <source>
        <dbReference type="EMBL" id="MBM2614991.1"/>
    </source>
</evidence>
<accession>A0ABS2A6W6</accession>
<keyword evidence="1" id="KW-0472">Membrane</keyword>
<keyword evidence="3" id="KW-1185">Reference proteome</keyword>
<dbReference type="RefSeq" id="WP_203374833.1">
    <property type="nucleotide sequence ID" value="NZ_JAENHP010000001.1"/>
</dbReference>